<dbReference type="AlphaFoldDB" id="A0A8T0RPB3"/>
<sequence>MHAMSPLFTVIIPFGFSRVHLWWGFLDLAQDVVVSPSFHFQPPVGLPFSRTLSFHLADLHQVLGFEIVDPTCRCCRWSRSHGMFGLSCEAGADDARCFYFKSAQSLVLRGNMCIHLKNLY</sequence>
<proteinExistence type="predicted"/>
<accession>A0A8T0RPB3</accession>
<keyword evidence="2" id="KW-1185">Reference proteome</keyword>
<name>A0A8T0RPB3_PANVG</name>
<protein>
    <submittedName>
        <fullName evidence="1">Uncharacterized protein</fullName>
    </submittedName>
</protein>
<evidence type="ECO:0000313" key="2">
    <source>
        <dbReference type="Proteomes" id="UP000823388"/>
    </source>
</evidence>
<organism evidence="1 2">
    <name type="scientific">Panicum virgatum</name>
    <name type="common">Blackwell switchgrass</name>
    <dbReference type="NCBI Taxonomy" id="38727"/>
    <lineage>
        <taxon>Eukaryota</taxon>
        <taxon>Viridiplantae</taxon>
        <taxon>Streptophyta</taxon>
        <taxon>Embryophyta</taxon>
        <taxon>Tracheophyta</taxon>
        <taxon>Spermatophyta</taxon>
        <taxon>Magnoliopsida</taxon>
        <taxon>Liliopsida</taxon>
        <taxon>Poales</taxon>
        <taxon>Poaceae</taxon>
        <taxon>PACMAD clade</taxon>
        <taxon>Panicoideae</taxon>
        <taxon>Panicodae</taxon>
        <taxon>Paniceae</taxon>
        <taxon>Panicinae</taxon>
        <taxon>Panicum</taxon>
        <taxon>Panicum sect. Hiantes</taxon>
    </lineage>
</organism>
<dbReference type="EMBL" id="CM029046">
    <property type="protein sequence ID" value="KAG2587274.1"/>
    <property type="molecule type" value="Genomic_DNA"/>
</dbReference>
<reference evidence="1" key="1">
    <citation type="submission" date="2020-05" db="EMBL/GenBank/DDBJ databases">
        <title>WGS assembly of Panicum virgatum.</title>
        <authorList>
            <person name="Lovell J.T."/>
            <person name="Jenkins J."/>
            <person name="Shu S."/>
            <person name="Juenger T.E."/>
            <person name="Schmutz J."/>
        </authorList>
    </citation>
    <scope>NUCLEOTIDE SEQUENCE</scope>
    <source>
        <strain evidence="1">AP13</strain>
    </source>
</reference>
<evidence type="ECO:0000313" key="1">
    <source>
        <dbReference type="EMBL" id="KAG2587274.1"/>
    </source>
</evidence>
<dbReference type="Proteomes" id="UP000823388">
    <property type="component" value="Chromosome 5N"/>
</dbReference>
<gene>
    <name evidence="1" type="ORF">PVAP13_5NG131362</name>
</gene>
<comment type="caution">
    <text evidence="1">The sequence shown here is derived from an EMBL/GenBank/DDBJ whole genome shotgun (WGS) entry which is preliminary data.</text>
</comment>